<accession>A0A4R2JW18</accession>
<evidence type="ECO:0000256" key="1">
    <source>
        <dbReference type="SAM" id="MobiDB-lite"/>
    </source>
</evidence>
<name>A0A4R2JW18_9PSEU</name>
<proteinExistence type="predicted"/>
<dbReference type="Proteomes" id="UP000295680">
    <property type="component" value="Unassembled WGS sequence"/>
</dbReference>
<keyword evidence="3" id="KW-1185">Reference proteome</keyword>
<comment type="caution">
    <text evidence="2">The sequence shown here is derived from an EMBL/GenBank/DDBJ whole genome shotgun (WGS) entry which is preliminary data.</text>
</comment>
<evidence type="ECO:0000313" key="2">
    <source>
        <dbReference type="EMBL" id="TCO58365.1"/>
    </source>
</evidence>
<gene>
    <name evidence="2" type="ORF">EV192_105432</name>
</gene>
<reference evidence="2 3" key="1">
    <citation type="submission" date="2019-03" db="EMBL/GenBank/DDBJ databases">
        <title>Genomic Encyclopedia of Type Strains, Phase IV (KMG-IV): sequencing the most valuable type-strain genomes for metagenomic binning, comparative biology and taxonomic classification.</title>
        <authorList>
            <person name="Goeker M."/>
        </authorList>
    </citation>
    <scope>NUCLEOTIDE SEQUENCE [LARGE SCALE GENOMIC DNA]</scope>
    <source>
        <strain evidence="2 3">DSM 45934</strain>
    </source>
</reference>
<protein>
    <submittedName>
        <fullName evidence="2">Uncharacterized protein</fullName>
    </submittedName>
</protein>
<dbReference type="EMBL" id="SLWS01000005">
    <property type="protein sequence ID" value="TCO58365.1"/>
    <property type="molecule type" value="Genomic_DNA"/>
</dbReference>
<feature type="region of interest" description="Disordered" evidence="1">
    <location>
        <begin position="20"/>
        <end position="47"/>
    </location>
</feature>
<dbReference type="PROSITE" id="PS51257">
    <property type="entry name" value="PROKAR_LIPOPROTEIN"/>
    <property type="match status" value="1"/>
</dbReference>
<evidence type="ECO:0000313" key="3">
    <source>
        <dbReference type="Proteomes" id="UP000295680"/>
    </source>
</evidence>
<organism evidence="2 3">
    <name type="scientific">Actinocrispum wychmicini</name>
    <dbReference type="NCBI Taxonomy" id="1213861"/>
    <lineage>
        <taxon>Bacteria</taxon>
        <taxon>Bacillati</taxon>
        <taxon>Actinomycetota</taxon>
        <taxon>Actinomycetes</taxon>
        <taxon>Pseudonocardiales</taxon>
        <taxon>Pseudonocardiaceae</taxon>
        <taxon>Actinocrispum</taxon>
    </lineage>
</organism>
<dbReference type="AlphaFoldDB" id="A0A4R2JW18"/>
<sequence length="47" mass="4824">MRRVAAALAVFALLAGGCVKDETPPPPGDLDSIESTLNSVESEIDAP</sequence>